<accession>A0A6A5S6W6</accession>
<gene>
    <name evidence="1" type="ORF">EJ02DRAFT_361351</name>
</gene>
<dbReference type="EMBL" id="ML976260">
    <property type="protein sequence ID" value="KAF1935509.1"/>
    <property type="molecule type" value="Genomic_DNA"/>
</dbReference>
<feature type="non-terminal residue" evidence="1">
    <location>
        <position position="1"/>
    </location>
</feature>
<protein>
    <submittedName>
        <fullName evidence="1">Uncharacterized protein</fullName>
    </submittedName>
</protein>
<reference evidence="1" key="1">
    <citation type="journal article" date="2020" name="Stud. Mycol.">
        <title>101 Dothideomycetes genomes: a test case for predicting lifestyles and emergence of pathogens.</title>
        <authorList>
            <person name="Haridas S."/>
            <person name="Albert R."/>
            <person name="Binder M."/>
            <person name="Bloem J."/>
            <person name="Labutti K."/>
            <person name="Salamov A."/>
            <person name="Andreopoulos B."/>
            <person name="Baker S."/>
            <person name="Barry K."/>
            <person name="Bills G."/>
            <person name="Bluhm B."/>
            <person name="Cannon C."/>
            <person name="Castanera R."/>
            <person name="Culley D."/>
            <person name="Daum C."/>
            <person name="Ezra D."/>
            <person name="Gonzalez J."/>
            <person name="Henrissat B."/>
            <person name="Kuo A."/>
            <person name="Liang C."/>
            <person name="Lipzen A."/>
            <person name="Lutzoni F."/>
            <person name="Magnuson J."/>
            <person name="Mondo S."/>
            <person name="Nolan M."/>
            <person name="Ohm R."/>
            <person name="Pangilinan J."/>
            <person name="Park H.-J."/>
            <person name="Ramirez L."/>
            <person name="Alfaro M."/>
            <person name="Sun H."/>
            <person name="Tritt A."/>
            <person name="Yoshinaga Y."/>
            <person name="Zwiers L.-H."/>
            <person name="Turgeon B."/>
            <person name="Goodwin S."/>
            <person name="Spatafora J."/>
            <person name="Crous P."/>
            <person name="Grigoriev I."/>
        </authorList>
    </citation>
    <scope>NUCLEOTIDE SEQUENCE</scope>
    <source>
        <strain evidence="1">CBS 161.51</strain>
    </source>
</reference>
<dbReference type="AlphaFoldDB" id="A0A6A5S6W6"/>
<evidence type="ECO:0000313" key="2">
    <source>
        <dbReference type="Proteomes" id="UP000800038"/>
    </source>
</evidence>
<sequence length="201" mass="22858">LINDAMKDKADKLLQKLTSALHLLQVQNKLLYLENKGMCTVLATKKTQKKQSKPLNLQQRKEFHGGAVFWSPKKVREACTCKVVKQQQDKAEKLQKAEVRQLKELAILYKKMQVKEAKVEQKRFKEVRKKEREVQAAGAAATWAQNNKKKMLKMLQNLYSCTKEAHVVEAASGEMAALAAPELPPKVTTCGRSIRLPSKFR</sequence>
<proteinExistence type="predicted"/>
<dbReference type="Proteomes" id="UP000800038">
    <property type="component" value="Unassembled WGS sequence"/>
</dbReference>
<evidence type="ECO:0000313" key="1">
    <source>
        <dbReference type="EMBL" id="KAF1935509.1"/>
    </source>
</evidence>
<organism evidence="1 2">
    <name type="scientific">Clathrospora elynae</name>
    <dbReference type="NCBI Taxonomy" id="706981"/>
    <lineage>
        <taxon>Eukaryota</taxon>
        <taxon>Fungi</taxon>
        <taxon>Dikarya</taxon>
        <taxon>Ascomycota</taxon>
        <taxon>Pezizomycotina</taxon>
        <taxon>Dothideomycetes</taxon>
        <taxon>Pleosporomycetidae</taxon>
        <taxon>Pleosporales</taxon>
        <taxon>Diademaceae</taxon>
        <taxon>Clathrospora</taxon>
    </lineage>
</organism>
<keyword evidence="2" id="KW-1185">Reference proteome</keyword>
<name>A0A6A5S6W6_9PLEO</name>